<dbReference type="RefSeq" id="WP_008047586.1">
    <property type="nucleotide sequence ID" value="NZ_CH724154.1"/>
</dbReference>
<dbReference type="Gene3D" id="3.90.1200.10">
    <property type="match status" value="1"/>
</dbReference>
<dbReference type="Pfam" id="PF03881">
    <property type="entry name" value="Fructosamin_kin"/>
    <property type="match status" value="1"/>
</dbReference>
<comment type="similarity">
    <text evidence="1 2">Belongs to the fructosamine kinase family.</text>
</comment>
<dbReference type="GO" id="GO:0016301">
    <property type="term" value="F:kinase activity"/>
    <property type="evidence" value="ECO:0007669"/>
    <property type="project" value="UniProtKB-UniRule"/>
</dbReference>
<dbReference type="Gene3D" id="3.30.200.20">
    <property type="entry name" value="Phosphorylase Kinase, domain 1"/>
    <property type="match status" value="1"/>
</dbReference>
<keyword evidence="2" id="KW-0808">Transferase</keyword>
<dbReference type="PANTHER" id="PTHR12149:SF8">
    <property type="entry name" value="PROTEIN-RIBULOSAMINE 3-KINASE"/>
    <property type="match status" value="1"/>
</dbReference>
<dbReference type="AlphaFoldDB" id="A4BFX5"/>
<dbReference type="SUPFAM" id="SSF56112">
    <property type="entry name" value="Protein kinase-like (PK-like)"/>
    <property type="match status" value="1"/>
</dbReference>
<gene>
    <name evidence="3" type="ORF">MED297_03852</name>
</gene>
<evidence type="ECO:0000256" key="1">
    <source>
        <dbReference type="ARBA" id="ARBA00009460"/>
    </source>
</evidence>
<dbReference type="PIRSF" id="PIRSF006221">
    <property type="entry name" value="Ketosamine-3-kinase"/>
    <property type="match status" value="1"/>
</dbReference>
<evidence type="ECO:0008006" key="5">
    <source>
        <dbReference type="Google" id="ProtNLM"/>
    </source>
</evidence>
<dbReference type="InterPro" id="IPR016477">
    <property type="entry name" value="Fructo-/Ketosamine-3-kinase"/>
</dbReference>
<dbReference type="HOGENOM" id="CLU_036517_0_1_6"/>
<keyword evidence="4" id="KW-1185">Reference proteome</keyword>
<name>A4BFX5_9GAMM</name>
<evidence type="ECO:0000313" key="3">
    <source>
        <dbReference type="EMBL" id="EAR08993.1"/>
    </source>
</evidence>
<proteinExistence type="inferred from homology"/>
<protein>
    <recommendedName>
        <fullName evidence="5">Fructosamine kinase family protein</fullName>
    </recommendedName>
</protein>
<evidence type="ECO:0000313" key="4">
    <source>
        <dbReference type="Proteomes" id="UP000005953"/>
    </source>
</evidence>
<sequence>MTALIQQLLQQCQLAGEERLTATPCHGGQINQAYRVEGSGPSLFVKLQRTDDADFFTEEARALTELSEVGGLSTPKVLAQSAVGDVQALVLTWCDLSGLPAAGFFMAGQQLARCHQVTQTSCGWYADNLLGTTVQPNDWQSNWGDFFIEQRLTPLIHQLDEPALTRRLPDLTAFHDCFREYQPAASLLHGDLWSGNLAGDKQGRPVFFDPASYYGDRETDLALTELFGGFPAEFYQGYEAVWPLDAGYPRRRPWYQLYHILNHALIFGGAYLSDAQHRLERVLHDN</sequence>
<dbReference type="STRING" id="314283.MED297_03852"/>
<dbReference type="InterPro" id="IPR011009">
    <property type="entry name" value="Kinase-like_dom_sf"/>
</dbReference>
<organism evidence="3 4">
    <name type="scientific">Reinekea blandensis MED297</name>
    <dbReference type="NCBI Taxonomy" id="314283"/>
    <lineage>
        <taxon>Bacteria</taxon>
        <taxon>Pseudomonadati</taxon>
        <taxon>Pseudomonadota</taxon>
        <taxon>Gammaproteobacteria</taxon>
        <taxon>Oceanospirillales</taxon>
        <taxon>Saccharospirillaceae</taxon>
        <taxon>Reinekea</taxon>
    </lineage>
</organism>
<dbReference type="Proteomes" id="UP000005953">
    <property type="component" value="Unassembled WGS sequence"/>
</dbReference>
<dbReference type="EMBL" id="AAOE01000014">
    <property type="protein sequence ID" value="EAR08993.1"/>
    <property type="molecule type" value="Genomic_DNA"/>
</dbReference>
<dbReference type="OrthoDB" id="5291879at2"/>
<keyword evidence="2" id="KW-0418">Kinase</keyword>
<evidence type="ECO:0000256" key="2">
    <source>
        <dbReference type="PIRNR" id="PIRNR006221"/>
    </source>
</evidence>
<comment type="caution">
    <text evidence="3">The sequence shown here is derived from an EMBL/GenBank/DDBJ whole genome shotgun (WGS) entry which is preliminary data.</text>
</comment>
<reference evidence="3 4" key="1">
    <citation type="submission" date="2006-02" db="EMBL/GenBank/DDBJ databases">
        <authorList>
            <person name="Pinhassi J."/>
            <person name="Pedros-Alio C."/>
            <person name="Ferriera S."/>
            <person name="Johnson J."/>
            <person name="Kravitz S."/>
            <person name="Halpern A."/>
            <person name="Remington K."/>
            <person name="Beeson K."/>
            <person name="Tran B."/>
            <person name="Rogers Y.-H."/>
            <person name="Friedman R."/>
            <person name="Venter J.C."/>
        </authorList>
    </citation>
    <scope>NUCLEOTIDE SEQUENCE [LARGE SCALE GENOMIC DNA]</scope>
    <source>
        <strain evidence="3 4">MED297</strain>
    </source>
</reference>
<dbReference type="PANTHER" id="PTHR12149">
    <property type="entry name" value="FRUCTOSAMINE 3 KINASE-RELATED PROTEIN"/>
    <property type="match status" value="1"/>
</dbReference>
<accession>A4BFX5</accession>